<dbReference type="EMBL" id="CP020925">
    <property type="protein sequence ID" value="ATP20818.1"/>
    <property type="molecule type" value="Genomic_DNA"/>
</dbReference>
<organism evidence="2 3">
    <name type="scientific">Sphingobium yanoikuyae</name>
    <name type="common">Sphingomonas yanoikuyae</name>
    <dbReference type="NCBI Taxonomy" id="13690"/>
    <lineage>
        <taxon>Bacteria</taxon>
        <taxon>Pseudomonadati</taxon>
        <taxon>Pseudomonadota</taxon>
        <taxon>Alphaproteobacteria</taxon>
        <taxon>Sphingomonadales</taxon>
        <taxon>Sphingomonadaceae</taxon>
        <taxon>Sphingobium</taxon>
    </lineage>
</organism>
<evidence type="ECO:0000313" key="3">
    <source>
        <dbReference type="Proteomes" id="UP000037029"/>
    </source>
</evidence>
<gene>
    <name evidence="2" type="ORF">BV87_22165</name>
</gene>
<reference evidence="2 3" key="1">
    <citation type="submission" date="2017-04" db="EMBL/GenBank/DDBJ databases">
        <title>Characterization, genome and methylation analysis of a phthalic acid esters degrading strain Sphingobium yanoikuyae SHJ.</title>
        <authorList>
            <person name="Feng L."/>
        </authorList>
    </citation>
    <scope>NUCLEOTIDE SEQUENCE [LARGE SCALE GENOMIC DNA]</scope>
    <source>
        <strain evidence="2 3">SHJ</strain>
    </source>
</reference>
<dbReference type="RefSeq" id="WP_107917650.1">
    <property type="nucleotide sequence ID" value="NZ_CP020925.1"/>
</dbReference>
<protein>
    <submittedName>
        <fullName evidence="2">Uncharacterized protein</fullName>
    </submittedName>
</protein>
<evidence type="ECO:0000256" key="1">
    <source>
        <dbReference type="SAM" id="MobiDB-lite"/>
    </source>
</evidence>
<dbReference type="AlphaFoldDB" id="A0A2D1R7J6"/>
<sequence length="147" mass="15520">MLSSLKLKLQNGARFDLPAAAINIVEERTGGEKGCCIGYDIGEGAADEALDDAYGFVKKQVIDAGGIQNPIEVTAVNDQGETHLVTLSRDRIVARREVLESPIGASTILTIASGQASFKLQVADTMDEMDGTSSPAAKRTRRAKVAA</sequence>
<proteinExistence type="predicted"/>
<dbReference type="Proteomes" id="UP000037029">
    <property type="component" value="Chromosome"/>
</dbReference>
<evidence type="ECO:0000313" key="2">
    <source>
        <dbReference type="EMBL" id="ATP20818.1"/>
    </source>
</evidence>
<feature type="compositionally biased region" description="Basic residues" evidence="1">
    <location>
        <begin position="138"/>
        <end position="147"/>
    </location>
</feature>
<name>A0A2D1R7J6_SPHYA</name>
<feature type="region of interest" description="Disordered" evidence="1">
    <location>
        <begin position="127"/>
        <end position="147"/>
    </location>
</feature>
<accession>A0A2D1R7J6</accession>